<accession>A0A1T4REJ1</accession>
<dbReference type="InterPro" id="IPR006141">
    <property type="entry name" value="Intein_N"/>
</dbReference>
<dbReference type="InterPro" id="IPR027434">
    <property type="entry name" value="Homing_endonucl"/>
</dbReference>
<dbReference type="SMART" id="SM00305">
    <property type="entry name" value="HintC"/>
    <property type="match status" value="1"/>
</dbReference>
<dbReference type="AlphaFoldDB" id="A0A1T4REJ1"/>
<proteinExistence type="inferred from homology"/>
<dbReference type="EMBL" id="FUXM01000029">
    <property type="protein sequence ID" value="SKA14329.1"/>
    <property type="molecule type" value="Genomic_DNA"/>
</dbReference>
<gene>
    <name evidence="6" type="ORF">SAMN02745885_02069</name>
</gene>
<evidence type="ECO:0000256" key="3">
    <source>
        <dbReference type="ARBA" id="ARBA00023000"/>
    </source>
</evidence>
<reference evidence="7" key="1">
    <citation type="submission" date="2017-02" db="EMBL/GenBank/DDBJ databases">
        <authorList>
            <person name="Varghese N."/>
            <person name="Submissions S."/>
        </authorList>
    </citation>
    <scope>NUCLEOTIDE SEQUENCE [LARGE SCALE GENOMIC DNA]</scope>
    <source>
        <strain evidence="7">DSM 16521</strain>
    </source>
</reference>
<dbReference type="InterPro" id="IPR006142">
    <property type="entry name" value="INTEIN"/>
</dbReference>
<dbReference type="InterPro" id="IPR004042">
    <property type="entry name" value="Intein_endonuc_central"/>
</dbReference>
<keyword evidence="7" id="KW-1185">Reference proteome</keyword>
<sequence length="918" mass="104143">MSLLKRLEKEKGSEGEKSREHSGFSGASAPKVTRDPYADLKVRIHKEVINELEEEISKGGKMEDLDEAKLAQQIEDVVQTFLDKEAAFIPRQDRQKIVQEIIDEVLGFGPINPLINDPTVSEIMVNGPNQVYVERKGKLELTDIKFRDNDHVLHIIEKIVAPIGRRIDESMPMVDARLPDGSRVNAIIPPLALKGPTITIRKFSKDPLKIEDLIRFGTLTVEMAKFLDACVKGKLNIVVSGGTGSGKCMLGRTPVLWSDGWNSIGKKVDEAMLKQPPYTDGDGWEYVDTNLKVLSFDWTKGEYKLAENVRLWRHRAPDQIYKIKTATGREIEVTPEHPFFTLVNGNITEIKASDLSTGLMIAVPSYLPIHPEKVNILDQLMESNGLYVKDDFADIKPILAHEELKKLARKLNKNYSTVREWFKENNIPIKFWWLIRKHFNKTEEINRVIVKAKTSNETINISLDKFNTDIFWLLGLLLADGHLGKKYLEIHGNNVDLLEQAQRIVKENFEVYGQLEFARNRTPRIRFYSSALVEIFECLGVPRGKKADKIKPLPWWYKLDNDSLSGFISGLWDGDGYIGKNALEYSSKSPELIEFIRQALLHYGIISIYRRKSEHHYAIISGLDNIKRFYECFSLKNQKKLQHLTFLAQSPIVSNQKIGQIASYPVFWDKIIEVELIKNTEPYVYDITVSDLHNFIAGTGGGFITHNTTTLNVLSSFIPNDERIITIEDAAELQLRQEHVVTLETRPPNIEGKGAITMRDLVRNSLRMRPDRIVVGEVRSGEALDMLQAMNTGHDGSLTTGHANSPRDMLARLETMVLMAGMELPVRAIREQIASAIDVIVQQSRLRDGSRKITHITEVVGMEGDTIVLQDIFVYEQMGVDDKGKIIGRHRATGIRPKFMSKLEAAGIHLPEDIFINR</sequence>
<evidence type="ECO:0000256" key="1">
    <source>
        <dbReference type="ARBA" id="ARBA00006611"/>
    </source>
</evidence>
<dbReference type="PROSITE" id="PS50818">
    <property type="entry name" value="INTEIN_C_TER"/>
    <property type="match status" value="1"/>
</dbReference>
<dbReference type="InterPro" id="IPR001482">
    <property type="entry name" value="T2SS/T4SS_dom"/>
</dbReference>
<dbReference type="SMART" id="SM00306">
    <property type="entry name" value="HintN"/>
    <property type="match status" value="1"/>
</dbReference>
<dbReference type="NCBIfam" id="TIGR01445">
    <property type="entry name" value="intein_Nterm"/>
    <property type="match status" value="1"/>
</dbReference>
<dbReference type="PANTHER" id="PTHR30486">
    <property type="entry name" value="TWITCHING MOTILITY PROTEIN PILT"/>
    <property type="match status" value="1"/>
</dbReference>
<dbReference type="Pfam" id="PF00437">
    <property type="entry name" value="T2SSE"/>
    <property type="match status" value="2"/>
</dbReference>
<dbReference type="InterPro" id="IPR003586">
    <property type="entry name" value="Hint_dom_C"/>
</dbReference>
<organism evidence="6 7">
    <name type="scientific">Carboxydocella sporoproducens DSM 16521</name>
    <dbReference type="NCBI Taxonomy" id="1121270"/>
    <lineage>
        <taxon>Bacteria</taxon>
        <taxon>Bacillati</taxon>
        <taxon>Bacillota</taxon>
        <taxon>Clostridia</taxon>
        <taxon>Eubacteriales</taxon>
        <taxon>Clostridiales Family XVI. Incertae Sedis</taxon>
        <taxon>Carboxydocella</taxon>
    </lineage>
</organism>
<evidence type="ECO:0000256" key="2">
    <source>
        <dbReference type="ARBA" id="ARBA00022813"/>
    </source>
</evidence>
<dbReference type="Gene3D" id="3.10.28.10">
    <property type="entry name" value="Homing endonucleases"/>
    <property type="match status" value="1"/>
</dbReference>
<dbReference type="InterPro" id="IPR003587">
    <property type="entry name" value="Hint_dom_N"/>
</dbReference>
<protein>
    <submittedName>
        <fullName evidence="6">Intein C-terminal splicing region/intein N-terminal splicing region</fullName>
    </submittedName>
</protein>
<dbReference type="SUPFAM" id="SSF55608">
    <property type="entry name" value="Homing endonucleases"/>
    <property type="match status" value="1"/>
</dbReference>
<dbReference type="CDD" id="cd00081">
    <property type="entry name" value="Hint"/>
    <property type="match status" value="2"/>
</dbReference>
<dbReference type="SUPFAM" id="SSF52540">
    <property type="entry name" value="P-loop containing nucleoside triphosphate hydrolases"/>
    <property type="match status" value="1"/>
</dbReference>
<dbReference type="InterPro" id="IPR030934">
    <property type="entry name" value="Intein_C"/>
</dbReference>
<comment type="similarity">
    <text evidence="1">Belongs to the GSP E family.</text>
</comment>
<name>A0A1T4REJ1_9FIRM</name>
<keyword evidence="3" id="KW-0651">Protein splicing</keyword>
<dbReference type="PROSITE" id="PS50819">
    <property type="entry name" value="INTEIN_ENDONUCLEASE"/>
    <property type="match status" value="1"/>
</dbReference>
<dbReference type="GO" id="GO:0004519">
    <property type="term" value="F:endonuclease activity"/>
    <property type="evidence" value="ECO:0007669"/>
    <property type="project" value="InterPro"/>
</dbReference>
<dbReference type="Gene3D" id="3.40.50.300">
    <property type="entry name" value="P-loop containing nucleotide triphosphate hydrolases"/>
    <property type="match status" value="2"/>
</dbReference>
<dbReference type="Pfam" id="PF14528">
    <property type="entry name" value="LAGLIDADG_3"/>
    <property type="match status" value="1"/>
</dbReference>
<evidence type="ECO:0000256" key="4">
    <source>
        <dbReference type="SAM" id="MobiDB-lite"/>
    </source>
</evidence>
<evidence type="ECO:0000313" key="7">
    <source>
        <dbReference type="Proteomes" id="UP000189933"/>
    </source>
</evidence>
<dbReference type="PRINTS" id="PR00379">
    <property type="entry name" value="INTEIN"/>
</dbReference>
<dbReference type="GO" id="GO:0016887">
    <property type="term" value="F:ATP hydrolysis activity"/>
    <property type="evidence" value="ECO:0007669"/>
    <property type="project" value="InterPro"/>
</dbReference>
<evidence type="ECO:0000313" key="6">
    <source>
        <dbReference type="EMBL" id="SKA14329.1"/>
    </source>
</evidence>
<dbReference type="PANTHER" id="PTHR30486:SF15">
    <property type="entry name" value="TYPE II_IV SECRETION SYSTEM ATPASE"/>
    <property type="match status" value="1"/>
</dbReference>
<dbReference type="InterPro" id="IPR036844">
    <property type="entry name" value="Hint_dom_sf"/>
</dbReference>
<dbReference type="Gene3D" id="2.170.16.10">
    <property type="entry name" value="Hedgehog/Intein (Hint) domain"/>
    <property type="match status" value="2"/>
</dbReference>
<dbReference type="Proteomes" id="UP000189933">
    <property type="component" value="Unassembled WGS sequence"/>
</dbReference>
<dbReference type="Gene3D" id="3.30.450.380">
    <property type="match status" value="1"/>
</dbReference>
<dbReference type="PROSITE" id="PS50817">
    <property type="entry name" value="INTEIN_N_TER"/>
    <property type="match status" value="1"/>
</dbReference>
<dbReference type="SUPFAM" id="SSF51294">
    <property type="entry name" value="Hedgehog/intein (Hint) domain"/>
    <property type="match status" value="1"/>
</dbReference>
<dbReference type="InterPro" id="IPR027417">
    <property type="entry name" value="P-loop_NTPase"/>
</dbReference>
<feature type="compositionally biased region" description="Basic and acidic residues" evidence="4">
    <location>
        <begin position="1"/>
        <end position="22"/>
    </location>
</feature>
<feature type="domain" description="DOD-type homing endonuclease" evidence="5">
    <location>
        <begin position="473"/>
        <end position="605"/>
    </location>
</feature>
<dbReference type="CDD" id="cd01130">
    <property type="entry name" value="VirB11-like_ATPase"/>
    <property type="match status" value="1"/>
</dbReference>
<keyword evidence="2" id="KW-0068">Autocatalytic cleavage</keyword>
<dbReference type="GO" id="GO:0016539">
    <property type="term" value="P:intein-mediated protein splicing"/>
    <property type="evidence" value="ECO:0007669"/>
    <property type="project" value="InterPro"/>
</dbReference>
<evidence type="ECO:0000259" key="5">
    <source>
        <dbReference type="PROSITE" id="PS50819"/>
    </source>
</evidence>
<dbReference type="NCBIfam" id="TIGR01443">
    <property type="entry name" value="intein_Cterm"/>
    <property type="match status" value="1"/>
</dbReference>
<dbReference type="InterPro" id="IPR004860">
    <property type="entry name" value="LAGLIDADG_dom"/>
</dbReference>
<dbReference type="InterPro" id="IPR050921">
    <property type="entry name" value="T4SS_GSP_E_ATPase"/>
</dbReference>
<feature type="region of interest" description="Disordered" evidence="4">
    <location>
        <begin position="1"/>
        <end position="32"/>
    </location>
</feature>